<dbReference type="Pfam" id="PF00083">
    <property type="entry name" value="Sugar_tr"/>
    <property type="match status" value="1"/>
</dbReference>
<keyword evidence="7" id="KW-1185">Reference proteome</keyword>
<dbReference type="InterPro" id="IPR050549">
    <property type="entry name" value="MFS_Trehalose_Transporter"/>
</dbReference>
<feature type="transmembrane region" description="Helical" evidence="5">
    <location>
        <begin position="124"/>
        <end position="147"/>
    </location>
</feature>
<dbReference type="EMBL" id="OW152838">
    <property type="protein sequence ID" value="CAH2059196.1"/>
    <property type="molecule type" value="Genomic_DNA"/>
</dbReference>
<evidence type="ECO:0000256" key="4">
    <source>
        <dbReference type="ARBA" id="ARBA00023136"/>
    </source>
</evidence>
<proteinExistence type="predicted"/>
<dbReference type="Proteomes" id="UP000837857">
    <property type="component" value="Chromosome 26"/>
</dbReference>
<dbReference type="InterPro" id="IPR005828">
    <property type="entry name" value="MFS_sugar_transport-like"/>
</dbReference>
<reference evidence="6" key="1">
    <citation type="submission" date="2022-03" db="EMBL/GenBank/DDBJ databases">
        <authorList>
            <person name="Martin H S."/>
        </authorList>
    </citation>
    <scope>NUCLEOTIDE SEQUENCE</scope>
</reference>
<keyword evidence="2 5" id="KW-0812">Transmembrane</keyword>
<evidence type="ECO:0000256" key="1">
    <source>
        <dbReference type="ARBA" id="ARBA00004370"/>
    </source>
</evidence>
<feature type="non-terminal residue" evidence="6">
    <location>
        <position position="282"/>
    </location>
</feature>
<keyword evidence="4 5" id="KW-0472">Membrane</keyword>
<name>A0ABN8IJK5_9NEOP</name>
<dbReference type="Gene3D" id="1.20.1250.20">
    <property type="entry name" value="MFS general substrate transporter like domains"/>
    <property type="match status" value="1"/>
</dbReference>
<comment type="subcellular location">
    <subcellularLocation>
        <location evidence="1">Membrane</location>
    </subcellularLocation>
</comment>
<evidence type="ECO:0000313" key="6">
    <source>
        <dbReference type="EMBL" id="CAH2059196.1"/>
    </source>
</evidence>
<gene>
    <name evidence="6" type="ORF">IPOD504_LOCUS10764</name>
</gene>
<evidence type="ECO:0008006" key="8">
    <source>
        <dbReference type="Google" id="ProtNLM"/>
    </source>
</evidence>
<keyword evidence="3 5" id="KW-1133">Transmembrane helix</keyword>
<dbReference type="InterPro" id="IPR036259">
    <property type="entry name" value="MFS_trans_sf"/>
</dbReference>
<evidence type="ECO:0000256" key="2">
    <source>
        <dbReference type="ARBA" id="ARBA00022692"/>
    </source>
</evidence>
<feature type="transmembrane region" description="Helical" evidence="5">
    <location>
        <begin position="200"/>
        <end position="225"/>
    </location>
</feature>
<evidence type="ECO:0000256" key="3">
    <source>
        <dbReference type="ARBA" id="ARBA00022989"/>
    </source>
</evidence>
<feature type="transmembrane region" description="Helical" evidence="5">
    <location>
        <begin position="167"/>
        <end position="188"/>
    </location>
</feature>
<accession>A0ABN8IJK5</accession>
<dbReference type="PANTHER" id="PTHR48021:SF1">
    <property type="entry name" value="GH07001P-RELATED"/>
    <property type="match status" value="1"/>
</dbReference>
<dbReference type="PANTHER" id="PTHR48021">
    <property type="match status" value="1"/>
</dbReference>
<evidence type="ECO:0000313" key="7">
    <source>
        <dbReference type="Proteomes" id="UP000837857"/>
    </source>
</evidence>
<organism evidence="6 7">
    <name type="scientific">Iphiclides podalirius</name>
    <name type="common">scarce swallowtail</name>
    <dbReference type="NCBI Taxonomy" id="110791"/>
    <lineage>
        <taxon>Eukaryota</taxon>
        <taxon>Metazoa</taxon>
        <taxon>Ecdysozoa</taxon>
        <taxon>Arthropoda</taxon>
        <taxon>Hexapoda</taxon>
        <taxon>Insecta</taxon>
        <taxon>Pterygota</taxon>
        <taxon>Neoptera</taxon>
        <taxon>Endopterygota</taxon>
        <taxon>Lepidoptera</taxon>
        <taxon>Glossata</taxon>
        <taxon>Ditrysia</taxon>
        <taxon>Papilionoidea</taxon>
        <taxon>Papilionidae</taxon>
        <taxon>Papilioninae</taxon>
        <taxon>Iphiclides</taxon>
    </lineage>
</organism>
<protein>
    <recommendedName>
        <fullName evidence="8">Sugar transporter</fullName>
    </recommendedName>
</protein>
<evidence type="ECO:0000256" key="5">
    <source>
        <dbReference type="SAM" id="Phobius"/>
    </source>
</evidence>
<feature type="transmembrane region" description="Helical" evidence="5">
    <location>
        <begin position="231"/>
        <end position="251"/>
    </location>
</feature>
<dbReference type="SUPFAM" id="SSF103473">
    <property type="entry name" value="MFS general substrate transporter"/>
    <property type="match status" value="1"/>
</dbReference>
<sequence>MLCLAMDVTWPSPVLVMLKNETMTPLSHVVTDEESSWIVSVYFLSALFRERLTIKGYLPQLSALARAIIKIPYFLHSKGRSEDALAVLKFLRDSESTALTELNGYNVDKGINFDKRAFFREKTFIKTTLIGTVIALGTQLLGLGVFFTALKELKAESIHGFFNYLPLLSMGIVVLCFSSGAGPLYLLLIVELLDSPYRMVGTNVCMFASVMASFLLTKYFAAIITAIGSAATFYACSCNCLAFCVFVVIFVPETKNKSFGEIQSALANRVCHLKCSIKSTKM</sequence>